<dbReference type="InterPro" id="IPR052017">
    <property type="entry name" value="TSUP"/>
</dbReference>
<dbReference type="PANTHER" id="PTHR30269:SF32">
    <property type="entry name" value="MEMBRANE TRANSPORTER PROTEIN-RELATED"/>
    <property type="match status" value="1"/>
</dbReference>
<dbReference type="GO" id="GO:0005886">
    <property type="term" value="C:plasma membrane"/>
    <property type="evidence" value="ECO:0007669"/>
    <property type="project" value="UniProtKB-SubCell"/>
</dbReference>
<comment type="similarity">
    <text evidence="2 8">Belongs to the 4-toluene sulfonate uptake permease (TSUP) (TC 2.A.102) family.</text>
</comment>
<keyword evidence="4 8" id="KW-1003">Cell membrane</keyword>
<evidence type="ECO:0000256" key="5">
    <source>
        <dbReference type="ARBA" id="ARBA00022692"/>
    </source>
</evidence>
<dbReference type="EMBL" id="BMKG01000003">
    <property type="protein sequence ID" value="GGB89160.1"/>
    <property type="molecule type" value="Genomic_DNA"/>
</dbReference>
<evidence type="ECO:0000313" key="11">
    <source>
        <dbReference type="Proteomes" id="UP000430634"/>
    </source>
</evidence>
<dbReference type="PANTHER" id="PTHR30269">
    <property type="entry name" value="TRANSMEMBRANE PROTEIN YFCA"/>
    <property type="match status" value="1"/>
</dbReference>
<protein>
    <recommendedName>
        <fullName evidence="8">Probable membrane transporter protein</fullName>
    </recommendedName>
</protein>
<dbReference type="RefSeq" id="WP_155468823.1">
    <property type="nucleotide sequence ID" value="NZ_BMKG01000003.1"/>
</dbReference>
<keyword evidence="7 8" id="KW-0472">Membrane</keyword>
<evidence type="ECO:0000256" key="2">
    <source>
        <dbReference type="ARBA" id="ARBA00009142"/>
    </source>
</evidence>
<evidence type="ECO:0000256" key="1">
    <source>
        <dbReference type="ARBA" id="ARBA00004651"/>
    </source>
</evidence>
<accession>A0A6I3SQV4</accession>
<feature type="transmembrane region" description="Helical" evidence="8">
    <location>
        <begin position="102"/>
        <end position="122"/>
    </location>
</feature>
<organism evidence="10 11">
    <name type="scientific">Pseudoduganella buxea</name>
    <dbReference type="NCBI Taxonomy" id="1949069"/>
    <lineage>
        <taxon>Bacteria</taxon>
        <taxon>Pseudomonadati</taxon>
        <taxon>Pseudomonadota</taxon>
        <taxon>Betaproteobacteria</taxon>
        <taxon>Burkholderiales</taxon>
        <taxon>Oxalobacteraceae</taxon>
        <taxon>Telluria group</taxon>
        <taxon>Pseudoduganella</taxon>
    </lineage>
</organism>
<comment type="caution">
    <text evidence="10">The sequence shown here is derived from an EMBL/GenBank/DDBJ whole genome shotgun (WGS) entry which is preliminary data.</text>
</comment>
<dbReference type="Proteomes" id="UP000430634">
    <property type="component" value="Unassembled WGS sequence"/>
</dbReference>
<dbReference type="Proteomes" id="UP000622638">
    <property type="component" value="Unassembled WGS sequence"/>
</dbReference>
<dbReference type="OrthoDB" id="9800873at2"/>
<name>A0A6I3SQV4_9BURK</name>
<dbReference type="AlphaFoldDB" id="A0A6I3SQV4"/>
<reference evidence="9" key="1">
    <citation type="journal article" date="2014" name="Int. J. Syst. Evol. Microbiol.">
        <title>Complete genome of a new Firmicutes species belonging to the dominant human colonic microbiota ('Ruminococcus bicirculans') reveals two chromosomes and a selective capacity to utilize plant glucans.</title>
        <authorList>
            <consortium name="NISC Comparative Sequencing Program"/>
            <person name="Wegmann U."/>
            <person name="Louis P."/>
            <person name="Goesmann A."/>
            <person name="Henrissat B."/>
            <person name="Duncan S.H."/>
            <person name="Flint H.J."/>
        </authorList>
    </citation>
    <scope>NUCLEOTIDE SEQUENCE</scope>
    <source>
        <strain evidence="9">CGMCC 1.15931</strain>
    </source>
</reference>
<evidence type="ECO:0000256" key="4">
    <source>
        <dbReference type="ARBA" id="ARBA00022475"/>
    </source>
</evidence>
<keyword evidence="6 8" id="KW-1133">Transmembrane helix</keyword>
<proteinExistence type="inferred from homology"/>
<comment type="subcellular location">
    <subcellularLocation>
        <location evidence="1 8">Cell membrane</location>
        <topology evidence="1 8">Multi-pass membrane protein</topology>
    </subcellularLocation>
</comment>
<reference evidence="12" key="2">
    <citation type="journal article" date="2019" name="Int. J. Syst. Evol. Microbiol.">
        <title>The Global Catalogue of Microorganisms (GCM) 10K type strain sequencing project: providing services to taxonomists for standard genome sequencing and annotation.</title>
        <authorList>
            <consortium name="The Broad Institute Genomics Platform"/>
            <consortium name="The Broad Institute Genome Sequencing Center for Infectious Disease"/>
            <person name="Wu L."/>
            <person name="Ma J."/>
        </authorList>
    </citation>
    <scope>NUCLEOTIDE SEQUENCE [LARGE SCALE GENOMIC DNA]</scope>
    <source>
        <strain evidence="12">CGMCC 1.15931</strain>
    </source>
</reference>
<feature type="transmembrane region" description="Helical" evidence="8">
    <location>
        <begin position="76"/>
        <end position="95"/>
    </location>
</feature>
<feature type="transmembrane region" description="Helical" evidence="8">
    <location>
        <begin position="194"/>
        <end position="213"/>
    </location>
</feature>
<feature type="transmembrane region" description="Helical" evidence="8">
    <location>
        <begin position="33"/>
        <end position="56"/>
    </location>
</feature>
<feature type="transmembrane region" description="Helical" evidence="8">
    <location>
        <begin position="134"/>
        <end position="155"/>
    </location>
</feature>
<dbReference type="Pfam" id="PF01925">
    <property type="entry name" value="TauE"/>
    <property type="match status" value="1"/>
</dbReference>
<keyword evidence="3" id="KW-0813">Transport</keyword>
<evidence type="ECO:0000313" key="9">
    <source>
        <dbReference type="EMBL" id="GGB89160.1"/>
    </source>
</evidence>
<keyword evidence="12" id="KW-1185">Reference proteome</keyword>
<feature type="transmembrane region" description="Helical" evidence="8">
    <location>
        <begin position="225"/>
        <end position="243"/>
    </location>
</feature>
<gene>
    <name evidence="9" type="ORF">GCM10011572_09060</name>
    <name evidence="10" type="ORF">GM672_01800</name>
</gene>
<evidence type="ECO:0000256" key="6">
    <source>
        <dbReference type="ARBA" id="ARBA00022989"/>
    </source>
</evidence>
<evidence type="ECO:0000256" key="7">
    <source>
        <dbReference type="ARBA" id="ARBA00023136"/>
    </source>
</evidence>
<reference evidence="10 11" key="3">
    <citation type="submission" date="2019-11" db="EMBL/GenBank/DDBJ databases">
        <title>Type strains purchased from KCTC, JCM and DSMZ.</title>
        <authorList>
            <person name="Lu H."/>
        </authorList>
    </citation>
    <scope>NUCLEOTIDE SEQUENCE [LARGE SCALE GENOMIC DNA]</scope>
    <source>
        <strain evidence="10 11">KCTC 52429</strain>
    </source>
</reference>
<evidence type="ECO:0000256" key="3">
    <source>
        <dbReference type="ARBA" id="ARBA00022448"/>
    </source>
</evidence>
<evidence type="ECO:0000313" key="10">
    <source>
        <dbReference type="EMBL" id="MTV51458.1"/>
    </source>
</evidence>
<feature type="transmembrane region" description="Helical" evidence="8">
    <location>
        <begin position="6"/>
        <end position="26"/>
    </location>
</feature>
<reference evidence="9" key="4">
    <citation type="submission" date="2024-05" db="EMBL/GenBank/DDBJ databases">
        <authorList>
            <person name="Sun Q."/>
            <person name="Zhou Y."/>
        </authorList>
    </citation>
    <scope>NUCLEOTIDE SEQUENCE</scope>
    <source>
        <strain evidence="9">CGMCC 1.15931</strain>
    </source>
</reference>
<keyword evidence="5 8" id="KW-0812">Transmembrane</keyword>
<dbReference type="EMBL" id="WNKZ01000003">
    <property type="protein sequence ID" value="MTV51458.1"/>
    <property type="molecule type" value="Genomic_DNA"/>
</dbReference>
<sequence>MEPHFVTHIIYVGVVFALAGMVKGITGMGLPTVAMALLAFVMPPMEAAALLVVPSLSTNGWQLLSGRPLYPLWLRLRGMMAGIFLGTLVGGALLMRLDGGGTVLGLALVLYALVGLSSWRWTVPARHEPWMAPLVGAGTGVLTAATGVFVLPAVPYLQALKMERDELVQAMGLSFAMSTMALAIMLAAHDAWQPAAAGASFLAQLPALAGMLVGQRLRKRLQPALFRRCLFVVLLLAGTHLVLGEG</sequence>
<dbReference type="InterPro" id="IPR002781">
    <property type="entry name" value="TM_pro_TauE-like"/>
</dbReference>
<evidence type="ECO:0000313" key="12">
    <source>
        <dbReference type="Proteomes" id="UP000622638"/>
    </source>
</evidence>
<evidence type="ECO:0000256" key="8">
    <source>
        <dbReference type="RuleBase" id="RU363041"/>
    </source>
</evidence>
<feature type="transmembrane region" description="Helical" evidence="8">
    <location>
        <begin position="167"/>
        <end position="188"/>
    </location>
</feature>